<dbReference type="OMA" id="QPEWEGK"/>
<keyword evidence="6" id="KW-1185">Reference proteome</keyword>
<dbReference type="SUPFAM" id="SSF51735">
    <property type="entry name" value="NAD(P)-binding Rossmann-fold domains"/>
    <property type="match status" value="1"/>
</dbReference>
<name>A0A061B7C5_CYBFA</name>
<keyword evidence="1" id="KW-0521">NADP</keyword>
<evidence type="ECO:0000256" key="1">
    <source>
        <dbReference type="ARBA" id="ARBA00022857"/>
    </source>
</evidence>
<dbReference type="STRING" id="36022.A0A061B7C5"/>
<dbReference type="EMBL" id="LK052895">
    <property type="protein sequence ID" value="CDR42802.1"/>
    <property type="molecule type" value="Genomic_DNA"/>
</dbReference>
<dbReference type="EMBL" id="MPUK01000005">
    <property type="protein sequence ID" value="ONH67008.1"/>
    <property type="molecule type" value="Genomic_DNA"/>
</dbReference>
<dbReference type="InterPro" id="IPR051609">
    <property type="entry name" value="NmrA/Isoflavone_reductase-like"/>
</dbReference>
<protein>
    <submittedName>
        <fullName evidence="4">CYFA0S10e02432g1_1</fullName>
    </submittedName>
    <submittedName>
        <fullName evidence="5">Isoeugenol synthase 1</fullName>
    </submittedName>
</protein>
<reference evidence="5" key="3">
    <citation type="submission" date="2017-01" db="EMBL/GenBank/DDBJ databases">
        <authorList>
            <person name="Mah S.A."/>
            <person name="Swanson W.J."/>
            <person name="Moy G.W."/>
            <person name="Vacquier V.D."/>
        </authorList>
    </citation>
    <scope>NUCLEOTIDE SEQUENCE [LARGE SCALE GENOMIC DNA]</scope>
    <source>
        <strain evidence="5">65</strain>
    </source>
</reference>
<dbReference type="GO" id="GO:0016491">
    <property type="term" value="F:oxidoreductase activity"/>
    <property type="evidence" value="ECO:0007669"/>
    <property type="project" value="UniProtKB-KW"/>
</dbReference>
<dbReference type="PANTHER" id="PTHR47706:SF9">
    <property type="entry name" value="NMRA-LIKE DOMAIN-CONTAINING PROTEIN-RELATED"/>
    <property type="match status" value="1"/>
</dbReference>
<dbReference type="Pfam" id="PF05368">
    <property type="entry name" value="NmrA"/>
    <property type="match status" value="1"/>
</dbReference>
<evidence type="ECO:0000313" key="4">
    <source>
        <dbReference type="EMBL" id="CDR42802.1"/>
    </source>
</evidence>
<dbReference type="OrthoDB" id="9974981at2759"/>
<reference evidence="6" key="2">
    <citation type="journal article" date="2017" name="Genome Announc.">
        <title>Genome sequences of Cyberlindnera fabianii 65, Pichia kudriavzevii 129, and Saccharomyces cerevisiae 131 isolated from fermented masau fruits in Zimbabwe.</title>
        <authorList>
            <person name="van Rijswijck I.M.H."/>
            <person name="Derks M.F.L."/>
            <person name="Abee T."/>
            <person name="de Ridder D."/>
            <person name="Smid E.J."/>
        </authorList>
    </citation>
    <scope>NUCLEOTIDE SEQUENCE [LARGE SCALE GENOMIC DNA]</scope>
    <source>
        <strain evidence="6">65</strain>
    </source>
</reference>
<evidence type="ECO:0000259" key="3">
    <source>
        <dbReference type="Pfam" id="PF05368"/>
    </source>
</evidence>
<accession>A0A061B7C5</accession>
<gene>
    <name evidence="5" type="ORF">BON22_3155</name>
    <name evidence="4" type="ORF">CYFA0S_10e02432g</name>
</gene>
<dbReference type="InterPro" id="IPR008030">
    <property type="entry name" value="NmrA-like"/>
</dbReference>
<evidence type="ECO:0000256" key="2">
    <source>
        <dbReference type="ARBA" id="ARBA00023002"/>
    </source>
</evidence>
<reference evidence="4" key="1">
    <citation type="journal article" date="2014" name="Genome Announc.">
        <title>Genome sequence of the yeast Cyberlindnera fabianii (Hansenula fabianii).</title>
        <authorList>
            <person name="Freel K.C."/>
            <person name="Sarilar V."/>
            <person name="Neuveglise C."/>
            <person name="Devillers H."/>
            <person name="Friedrich A."/>
            <person name="Schacherer J."/>
        </authorList>
    </citation>
    <scope>NUCLEOTIDE SEQUENCE</scope>
    <source>
        <strain evidence="4">YJS4271</strain>
    </source>
</reference>
<proteinExistence type="predicted"/>
<dbReference type="VEuPathDB" id="FungiDB:BON22_3155"/>
<dbReference type="PANTHER" id="PTHR47706">
    <property type="entry name" value="NMRA-LIKE FAMILY PROTEIN"/>
    <property type="match status" value="1"/>
</dbReference>
<organism evidence="4">
    <name type="scientific">Cyberlindnera fabianii</name>
    <name type="common">Yeast</name>
    <name type="synonym">Hansenula fabianii</name>
    <dbReference type="NCBI Taxonomy" id="36022"/>
    <lineage>
        <taxon>Eukaryota</taxon>
        <taxon>Fungi</taxon>
        <taxon>Dikarya</taxon>
        <taxon>Ascomycota</taxon>
        <taxon>Saccharomycotina</taxon>
        <taxon>Saccharomycetes</taxon>
        <taxon>Phaffomycetales</taxon>
        <taxon>Phaffomycetaceae</taxon>
        <taxon>Cyberlindnera</taxon>
    </lineage>
</organism>
<dbReference type="Gene3D" id="3.90.25.10">
    <property type="entry name" value="UDP-galactose 4-epimerase, domain 1"/>
    <property type="match status" value="1"/>
</dbReference>
<dbReference type="AlphaFoldDB" id="A0A061B7C5"/>
<dbReference type="Proteomes" id="UP000189513">
    <property type="component" value="Unassembled WGS sequence"/>
</dbReference>
<evidence type="ECO:0000313" key="5">
    <source>
        <dbReference type="EMBL" id="ONH67008.1"/>
    </source>
</evidence>
<keyword evidence="2" id="KW-0560">Oxidoreductase</keyword>
<sequence length="293" mass="31764">MSRTIAIIGANGILGKPTLKALLSEPFASKVKAIKVVSSSGKSPVESDKIEILSSANGYKGLFAGVDAVVNLASPPASANPEIIDAIKEAGVKLYIPSQFGTDLEAVQPDFPGFLSIKTDHSKAARAAGIKTADLYSGLFIREDQTFLGQPLSALDFDAEKGVVEIVGDDNTLINPSFESDIGKVVAALVTRDDYSSIPDFVRFYSGKVTLGDLVAHYEKTTGKKLTKKYTKPEDVVALAKSKYQNFSFDDFLLYLRTFVAQGEGKGLIFENENDREFINPGESLFKWTKYII</sequence>
<dbReference type="Gene3D" id="3.40.50.720">
    <property type="entry name" value="NAD(P)-binding Rossmann-like Domain"/>
    <property type="match status" value="1"/>
</dbReference>
<dbReference type="InterPro" id="IPR036291">
    <property type="entry name" value="NAD(P)-bd_dom_sf"/>
</dbReference>
<evidence type="ECO:0000313" key="6">
    <source>
        <dbReference type="Proteomes" id="UP000189513"/>
    </source>
</evidence>
<feature type="domain" description="NmrA-like" evidence="3">
    <location>
        <begin position="2"/>
        <end position="236"/>
    </location>
</feature>